<dbReference type="EMBL" id="CADCVF010000073">
    <property type="protein sequence ID" value="CAA9466734.1"/>
    <property type="molecule type" value="Genomic_DNA"/>
</dbReference>
<gene>
    <name evidence="1" type="ORF">AVDCRST_MAG58-3575</name>
</gene>
<reference evidence="1" key="1">
    <citation type="submission" date="2020-02" db="EMBL/GenBank/DDBJ databases">
        <authorList>
            <person name="Meier V. D."/>
        </authorList>
    </citation>
    <scope>NUCLEOTIDE SEQUENCE</scope>
    <source>
        <strain evidence="1">AVDCRST_MAG58</strain>
    </source>
</reference>
<accession>A0A6J4R810</accession>
<organism evidence="1">
    <name type="scientific">uncultured Rubrobacteraceae bacterium</name>
    <dbReference type="NCBI Taxonomy" id="349277"/>
    <lineage>
        <taxon>Bacteria</taxon>
        <taxon>Bacillati</taxon>
        <taxon>Actinomycetota</taxon>
        <taxon>Rubrobacteria</taxon>
        <taxon>Rubrobacterales</taxon>
        <taxon>Rubrobacteraceae</taxon>
        <taxon>environmental samples</taxon>
    </lineage>
</organism>
<sequence length="70" mass="7641">MIEVFEAMTHDARNDAQKTLYALLAGAEGCGPAARNARFAHDDELADFFCKVQGEVVEEAGRLLAQRTAE</sequence>
<protein>
    <submittedName>
        <fullName evidence="1">Uncharacterized protein</fullName>
    </submittedName>
</protein>
<name>A0A6J4R810_9ACTN</name>
<dbReference type="AlphaFoldDB" id="A0A6J4R810"/>
<proteinExistence type="predicted"/>
<evidence type="ECO:0000313" key="1">
    <source>
        <dbReference type="EMBL" id="CAA9466734.1"/>
    </source>
</evidence>